<dbReference type="Proteomes" id="UP000291301">
    <property type="component" value="Unassembled WGS sequence"/>
</dbReference>
<evidence type="ECO:0000256" key="3">
    <source>
        <dbReference type="ARBA" id="ARBA00007487"/>
    </source>
</evidence>
<dbReference type="GO" id="GO:0005524">
    <property type="term" value="F:ATP binding"/>
    <property type="evidence" value="ECO:0007669"/>
    <property type="project" value="UniProtKB-UniRule"/>
</dbReference>
<dbReference type="PANTHER" id="PTHR12213">
    <property type="entry name" value="CORRINOID ADENOSYLTRANSFERASE"/>
    <property type="match status" value="1"/>
</dbReference>
<name>A0A4V2MNM9_9HYPH</name>
<organism evidence="17 18">
    <name type="scientific">Oricola cellulosilytica</name>
    <dbReference type="NCBI Taxonomy" id="1429082"/>
    <lineage>
        <taxon>Bacteria</taxon>
        <taxon>Pseudomonadati</taxon>
        <taxon>Pseudomonadota</taxon>
        <taxon>Alphaproteobacteria</taxon>
        <taxon>Hyphomicrobiales</taxon>
        <taxon>Ahrensiaceae</taxon>
        <taxon>Oricola</taxon>
    </lineage>
</organism>
<evidence type="ECO:0000256" key="1">
    <source>
        <dbReference type="ARBA" id="ARBA00004496"/>
    </source>
</evidence>
<evidence type="ECO:0000256" key="4">
    <source>
        <dbReference type="ARBA" id="ARBA00012454"/>
    </source>
</evidence>
<dbReference type="EMBL" id="SJST01000004">
    <property type="protein sequence ID" value="TCD13686.1"/>
    <property type="molecule type" value="Genomic_DNA"/>
</dbReference>
<dbReference type="EC" id="2.5.1.17" evidence="4 15"/>
<keyword evidence="18" id="KW-1185">Reference proteome</keyword>
<dbReference type="PANTHER" id="PTHR12213:SF0">
    <property type="entry name" value="CORRINOID ADENOSYLTRANSFERASE MMAB"/>
    <property type="match status" value="1"/>
</dbReference>
<comment type="catalytic activity">
    <reaction evidence="14 15">
        <text>2 cob(II)alamin + reduced [electron-transfer flavoprotein] + 2 ATP = 2 adenosylcob(III)alamin + 2 triphosphate + oxidized [electron-transfer flavoprotein] + 3 H(+)</text>
        <dbReference type="Rhea" id="RHEA:28671"/>
        <dbReference type="Rhea" id="RHEA-COMP:10685"/>
        <dbReference type="Rhea" id="RHEA-COMP:10686"/>
        <dbReference type="ChEBI" id="CHEBI:15378"/>
        <dbReference type="ChEBI" id="CHEBI:16304"/>
        <dbReference type="ChEBI" id="CHEBI:18036"/>
        <dbReference type="ChEBI" id="CHEBI:18408"/>
        <dbReference type="ChEBI" id="CHEBI:30616"/>
        <dbReference type="ChEBI" id="CHEBI:57692"/>
        <dbReference type="ChEBI" id="CHEBI:58307"/>
        <dbReference type="EC" id="2.5.1.17"/>
    </reaction>
</comment>
<comment type="caution">
    <text evidence="17">The sequence shown here is derived from an EMBL/GenBank/DDBJ whole genome shotgun (WGS) entry which is preliminary data.</text>
</comment>
<dbReference type="Pfam" id="PF01923">
    <property type="entry name" value="Cob_adeno_trans"/>
    <property type="match status" value="1"/>
</dbReference>
<evidence type="ECO:0000256" key="11">
    <source>
        <dbReference type="ARBA" id="ARBA00033334"/>
    </source>
</evidence>
<proteinExistence type="inferred from homology"/>
<dbReference type="InterPro" id="IPR016030">
    <property type="entry name" value="CblAdoTrfase-like"/>
</dbReference>
<evidence type="ECO:0000256" key="7">
    <source>
        <dbReference type="ARBA" id="ARBA00022679"/>
    </source>
</evidence>
<evidence type="ECO:0000256" key="5">
    <source>
        <dbReference type="ARBA" id="ARBA00020963"/>
    </source>
</evidence>
<keyword evidence="7 15" id="KW-0808">Transferase</keyword>
<keyword evidence="9 15" id="KW-0067">ATP-binding</keyword>
<evidence type="ECO:0000256" key="6">
    <source>
        <dbReference type="ARBA" id="ARBA00022490"/>
    </source>
</evidence>
<evidence type="ECO:0000256" key="14">
    <source>
        <dbReference type="ARBA" id="ARBA00048692"/>
    </source>
</evidence>
<reference evidence="17 18" key="1">
    <citation type="journal article" date="2015" name="Antonie Van Leeuwenhoek">
        <title>Oricola cellulosilytica gen. nov., sp. nov., a cellulose-degrading bacterium of the family Phyllobacteriaceae isolated from surface seashore water, and emended descriptions of Mesorhizobium loti and Phyllobacterium myrsinacearum.</title>
        <authorList>
            <person name="Hameed A."/>
            <person name="Shahina M."/>
            <person name="Lai W.A."/>
            <person name="Lin S.Y."/>
            <person name="Young L.S."/>
            <person name="Liu Y.C."/>
            <person name="Hsu Y.H."/>
            <person name="Young C.C."/>
        </authorList>
    </citation>
    <scope>NUCLEOTIDE SEQUENCE [LARGE SCALE GENOMIC DNA]</scope>
    <source>
        <strain evidence="17 18">KCTC 52183</strain>
    </source>
</reference>
<comment type="pathway">
    <text evidence="2 15">Cofactor biosynthesis; adenosylcobalamin biosynthesis; adenosylcobalamin from cob(II)yrinate a,c-diamide: step 2/7.</text>
</comment>
<evidence type="ECO:0000256" key="2">
    <source>
        <dbReference type="ARBA" id="ARBA00005121"/>
    </source>
</evidence>
<dbReference type="GO" id="GO:0005737">
    <property type="term" value="C:cytoplasm"/>
    <property type="evidence" value="ECO:0007669"/>
    <property type="project" value="UniProtKB-SubCell"/>
</dbReference>
<evidence type="ECO:0000313" key="17">
    <source>
        <dbReference type="EMBL" id="TCD13686.1"/>
    </source>
</evidence>
<keyword evidence="15" id="KW-0169">Cobalamin biosynthesis</keyword>
<evidence type="ECO:0000256" key="15">
    <source>
        <dbReference type="RuleBase" id="RU366026"/>
    </source>
</evidence>
<evidence type="ECO:0000259" key="16">
    <source>
        <dbReference type="Pfam" id="PF01923"/>
    </source>
</evidence>
<gene>
    <name evidence="17" type="ORF">E0D97_11265</name>
</gene>
<comment type="subcellular location">
    <subcellularLocation>
        <location evidence="1">Cytoplasm</location>
    </subcellularLocation>
</comment>
<feature type="domain" description="Cobalamin adenosyltransferase-like" evidence="16">
    <location>
        <begin position="7"/>
        <end position="176"/>
    </location>
</feature>
<accession>A0A4V2MNM9</accession>
<evidence type="ECO:0000256" key="9">
    <source>
        <dbReference type="ARBA" id="ARBA00022840"/>
    </source>
</evidence>
<dbReference type="GO" id="GO:0008817">
    <property type="term" value="F:corrinoid adenosyltransferase activity"/>
    <property type="evidence" value="ECO:0007669"/>
    <property type="project" value="UniProtKB-UniRule"/>
</dbReference>
<dbReference type="SUPFAM" id="SSF89028">
    <property type="entry name" value="Cobalamin adenosyltransferase-like"/>
    <property type="match status" value="1"/>
</dbReference>
<dbReference type="InterPro" id="IPR029499">
    <property type="entry name" value="PduO-typ"/>
</dbReference>
<evidence type="ECO:0000256" key="10">
    <source>
        <dbReference type="ARBA" id="ARBA00031529"/>
    </source>
</evidence>
<dbReference type="FunFam" id="1.20.1200.10:FF:000003">
    <property type="entry name" value="ATP:cob(I)alamin adenosyltransferase"/>
    <property type="match status" value="1"/>
</dbReference>
<keyword evidence="8 15" id="KW-0547">Nucleotide-binding</keyword>
<evidence type="ECO:0000313" key="18">
    <source>
        <dbReference type="Proteomes" id="UP000291301"/>
    </source>
</evidence>
<comment type="similarity">
    <text evidence="3 15">Belongs to the Cob(I)alamin adenosyltransferase family.</text>
</comment>
<dbReference type="RefSeq" id="WP_131568915.1">
    <property type="nucleotide sequence ID" value="NZ_JAINFK010000003.1"/>
</dbReference>
<dbReference type="Gene3D" id="1.20.1200.10">
    <property type="entry name" value="Cobalamin adenosyltransferase-like"/>
    <property type="match status" value="1"/>
</dbReference>
<dbReference type="OrthoDB" id="9778896at2"/>
<comment type="catalytic activity">
    <reaction evidence="13 15">
        <text>2 cob(II)yrinate a,c diamide + reduced [electron-transfer flavoprotein] + 2 ATP = 2 adenosylcob(III)yrinate a,c-diamide + 2 triphosphate + oxidized [electron-transfer flavoprotein] + 3 H(+)</text>
        <dbReference type="Rhea" id="RHEA:11528"/>
        <dbReference type="Rhea" id="RHEA-COMP:10685"/>
        <dbReference type="Rhea" id="RHEA-COMP:10686"/>
        <dbReference type="ChEBI" id="CHEBI:15378"/>
        <dbReference type="ChEBI" id="CHEBI:18036"/>
        <dbReference type="ChEBI" id="CHEBI:30616"/>
        <dbReference type="ChEBI" id="CHEBI:57692"/>
        <dbReference type="ChEBI" id="CHEBI:58307"/>
        <dbReference type="ChEBI" id="CHEBI:58503"/>
        <dbReference type="ChEBI" id="CHEBI:58537"/>
        <dbReference type="EC" id="2.5.1.17"/>
    </reaction>
</comment>
<keyword evidence="6" id="KW-0963">Cytoplasm</keyword>
<protein>
    <recommendedName>
        <fullName evidence="5 15">Corrinoid adenosyltransferase</fullName>
        <ecNumber evidence="4 15">2.5.1.17</ecNumber>
    </recommendedName>
    <alternativeName>
        <fullName evidence="10 15">Cob(II)alamin adenosyltransferase</fullName>
    </alternativeName>
    <alternativeName>
        <fullName evidence="12 15">Cob(II)yrinic acid a,c-diamide adenosyltransferase</fullName>
    </alternativeName>
    <alternativeName>
        <fullName evidence="11 15">Cobinamide/cobalamin adenosyltransferase</fullName>
    </alternativeName>
</protein>
<evidence type="ECO:0000256" key="8">
    <source>
        <dbReference type="ARBA" id="ARBA00022741"/>
    </source>
</evidence>
<dbReference type="UniPathway" id="UPA00148">
    <property type="reaction ID" value="UER00233"/>
</dbReference>
<dbReference type="InterPro" id="IPR036451">
    <property type="entry name" value="CblAdoTrfase-like_sf"/>
</dbReference>
<evidence type="ECO:0000256" key="13">
    <source>
        <dbReference type="ARBA" id="ARBA00048555"/>
    </source>
</evidence>
<dbReference type="AlphaFoldDB" id="A0A4V2MNM9"/>
<evidence type="ECO:0000256" key="12">
    <source>
        <dbReference type="ARBA" id="ARBA00033354"/>
    </source>
</evidence>
<dbReference type="NCBIfam" id="TIGR00636">
    <property type="entry name" value="PduO_Nterm"/>
    <property type="match status" value="1"/>
</dbReference>
<sequence>MVVLNKIYTKTGDDGTTGLGSGERRLKHDIRVEAYGTVDEANACIGLARIETAKGHAEIDAMLSRIQNDLFDLGADLATPQTGEKPPYEPLRIIQSQVARIENDIDTLNADLSPLRSFILPGGTEAAAALHLARTVARRAERVMVELAEKPGEQVNAEALKYINRVSDFLFVAARAVNKKGGRDVLWVPGENR</sequence>
<dbReference type="GO" id="GO:0009236">
    <property type="term" value="P:cobalamin biosynthetic process"/>
    <property type="evidence" value="ECO:0007669"/>
    <property type="project" value="UniProtKB-UniRule"/>
</dbReference>